<accession>A0A498BV00</accession>
<dbReference type="Gene3D" id="3.40.30.10">
    <property type="entry name" value="Glutaredoxin"/>
    <property type="match status" value="1"/>
</dbReference>
<dbReference type="InterPro" id="IPR036249">
    <property type="entry name" value="Thioredoxin-like_sf"/>
</dbReference>
<dbReference type="Proteomes" id="UP000273158">
    <property type="component" value="Unassembled WGS sequence"/>
</dbReference>
<gene>
    <name evidence="2" type="ORF">C7474_2239</name>
</gene>
<dbReference type="CDD" id="cd02976">
    <property type="entry name" value="NrdH"/>
    <property type="match status" value="1"/>
</dbReference>
<feature type="domain" description="Glutaredoxin" evidence="1">
    <location>
        <begin position="14"/>
        <end position="65"/>
    </location>
</feature>
<keyword evidence="3" id="KW-1185">Reference proteome</keyword>
<comment type="caution">
    <text evidence="2">The sequence shown here is derived from an EMBL/GenBank/DDBJ whole genome shotgun (WGS) entry which is preliminary data.</text>
</comment>
<name>A0A498BV00_9MICO</name>
<reference evidence="2 3" key="1">
    <citation type="journal article" date="2015" name="Stand. Genomic Sci.">
        <title>Genomic Encyclopedia of Bacterial and Archaeal Type Strains, Phase III: the genomes of soil and plant-associated and newly described type strains.</title>
        <authorList>
            <person name="Whitman W.B."/>
            <person name="Woyke T."/>
            <person name="Klenk H.P."/>
            <person name="Zhou Y."/>
            <person name="Lilburn T.G."/>
            <person name="Beck B.J."/>
            <person name="De Vos P."/>
            <person name="Vandamme P."/>
            <person name="Eisen J.A."/>
            <person name="Garrity G."/>
            <person name="Hugenholtz P."/>
            <person name="Kyrpides N.C."/>
        </authorList>
    </citation>
    <scope>NUCLEOTIDE SEQUENCE [LARGE SCALE GENOMIC DNA]</scope>
    <source>
        <strain evidence="2 3">S2T63</strain>
    </source>
</reference>
<protein>
    <submittedName>
        <fullName evidence="2">Ribonucleoside-diphosphate reductase class Ib glutaredoxin subunit</fullName>
    </submittedName>
</protein>
<evidence type="ECO:0000259" key="1">
    <source>
        <dbReference type="Pfam" id="PF00462"/>
    </source>
</evidence>
<proteinExistence type="predicted"/>
<dbReference type="EMBL" id="RCDB01000003">
    <property type="protein sequence ID" value="RLK47644.1"/>
    <property type="molecule type" value="Genomic_DNA"/>
</dbReference>
<sequence>MTIDATRPAPTGDITVWTKPNCVQCRLVKHRLTQAGVTYTERDITAPEHAADLAHFKSLGYMSAPITEYEDTAFPGFVPAEIDRIAAAWKTAHPAEVNA</sequence>
<dbReference type="InterPro" id="IPR002109">
    <property type="entry name" value="Glutaredoxin"/>
</dbReference>
<evidence type="ECO:0000313" key="2">
    <source>
        <dbReference type="EMBL" id="RLK47644.1"/>
    </source>
</evidence>
<dbReference type="RefSeq" id="WP_121059983.1">
    <property type="nucleotide sequence ID" value="NZ_RCDB01000003.1"/>
</dbReference>
<organism evidence="2 3">
    <name type="scientific">Microbacterium telephonicum</name>
    <dbReference type="NCBI Taxonomy" id="1714841"/>
    <lineage>
        <taxon>Bacteria</taxon>
        <taxon>Bacillati</taxon>
        <taxon>Actinomycetota</taxon>
        <taxon>Actinomycetes</taxon>
        <taxon>Micrococcales</taxon>
        <taxon>Microbacteriaceae</taxon>
        <taxon>Microbacterium</taxon>
    </lineage>
</organism>
<dbReference type="OrthoDB" id="8545217at2"/>
<dbReference type="Pfam" id="PF00462">
    <property type="entry name" value="Glutaredoxin"/>
    <property type="match status" value="1"/>
</dbReference>
<evidence type="ECO:0000313" key="3">
    <source>
        <dbReference type="Proteomes" id="UP000273158"/>
    </source>
</evidence>
<dbReference type="SUPFAM" id="SSF52833">
    <property type="entry name" value="Thioredoxin-like"/>
    <property type="match status" value="1"/>
</dbReference>
<dbReference type="AlphaFoldDB" id="A0A498BV00"/>